<evidence type="ECO:0000313" key="3">
    <source>
        <dbReference type="EMBL" id="CAJ0582331.1"/>
    </source>
</evidence>
<feature type="transmembrane region" description="Helical" evidence="2">
    <location>
        <begin position="516"/>
        <end position="536"/>
    </location>
</feature>
<protein>
    <submittedName>
        <fullName evidence="3">Uncharacterized protein</fullName>
    </submittedName>
</protein>
<evidence type="ECO:0000256" key="1">
    <source>
        <dbReference type="SAM" id="MobiDB-lite"/>
    </source>
</evidence>
<dbReference type="AlphaFoldDB" id="A0AA36D7N4"/>
<evidence type="ECO:0000256" key="2">
    <source>
        <dbReference type="SAM" id="Phobius"/>
    </source>
</evidence>
<gene>
    <name evidence="3" type="ORF">MSPICULIGERA_LOCUS20467</name>
</gene>
<feature type="non-terminal residue" evidence="3">
    <location>
        <position position="1"/>
    </location>
</feature>
<dbReference type="Gene3D" id="1.10.287.700">
    <property type="entry name" value="Helix hairpin bin"/>
    <property type="match status" value="1"/>
</dbReference>
<keyword evidence="2" id="KW-0812">Transmembrane</keyword>
<keyword evidence="2" id="KW-1133">Transmembrane helix</keyword>
<accession>A0AA36D7N4</accession>
<evidence type="ECO:0000313" key="4">
    <source>
        <dbReference type="Proteomes" id="UP001177023"/>
    </source>
</evidence>
<comment type="caution">
    <text evidence="3">The sequence shown here is derived from an EMBL/GenBank/DDBJ whole genome shotgun (WGS) entry which is preliminary data.</text>
</comment>
<feature type="region of interest" description="Disordered" evidence="1">
    <location>
        <begin position="306"/>
        <end position="329"/>
    </location>
</feature>
<name>A0AA36D7N4_9BILA</name>
<dbReference type="Proteomes" id="UP001177023">
    <property type="component" value="Unassembled WGS sequence"/>
</dbReference>
<dbReference type="EMBL" id="CATQJA010002664">
    <property type="protein sequence ID" value="CAJ0582331.1"/>
    <property type="molecule type" value="Genomic_DNA"/>
</dbReference>
<sequence length="587" mass="63525">MRAFLLIRICTARFQLSRQLIVRRPFSEDLKNRSKTVKDQLKDVDSKASDVAKKSAPEEGSVFSKLYDDAANSVSYYAEQAKSSLTSVQDGLTSITETTWEKTKEVSGYVAEQSVKSIEKLHTSTTTIATQKTKDAAEYISEETSKSLKQMGEATSDIVNTVSEKTKEAANYCAEETTKSLDKLRETTTEIATQAIDKSKEAADFVSKESAKSLKEISDAASDLANTAVEKTKETGNYVVDETTKSLDKLRETTTSLAEQTMAKSKKAADYMSDEASKSLKKVGEASTSLASMTAQFTKDVLSSASSWVPKTGSTKEEGALTPTASASPAKLPAPIVVSKQEELPKKVAPMPMEIVPKKDEVVQPALPGILATMKNTITGLVKRTTAPADELELEKQQERRRVFGFLYPFVAASLPAGMNPAERKRAFSRWITDALLSSGNTFRGVCGYYLAAGWRAAPKINSNEASSAAEHFLMDSADKLSGVVMAAEQFSVPAAIIFSWLSLRRGHKFDRKSGTVMYKVEAVAHIVASSTGSFAGTKLLEVMGSTMFPDSSTLIYGMVGALVGSAGSLAITRLGIARYMRKNSPK</sequence>
<keyword evidence="2" id="KW-0472">Membrane</keyword>
<reference evidence="3" key="1">
    <citation type="submission" date="2023-06" db="EMBL/GenBank/DDBJ databases">
        <authorList>
            <person name="Delattre M."/>
        </authorList>
    </citation>
    <scope>NUCLEOTIDE SEQUENCE</scope>
    <source>
        <strain evidence="3">AF72</strain>
    </source>
</reference>
<keyword evidence="4" id="KW-1185">Reference proteome</keyword>
<organism evidence="3 4">
    <name type="scientific">Mesorhabditis spiculigera</name>
    <dbReference type="NCBI Taxonomy" id="96644"/>
    <lineage>
        <taxon>Eukaryota</taxon>
        <taxon>Metazoa</taxon>
        <taxon>Ecdysozoa</taxon>
        <taxon>Nematoda</taxon>
        <taxon>Chromadorea</taxon>
        <taxon>Rhabditida</taxon>
        <taxon>Rhabditina</taxon>
        <taxon>Rhabditomorpha</taxon>
        <taxon>Rhabditoidea</taxon>
        <taxon>Rhabditidae</taxon>
        <taxon>Mesorhabditinae</taxon>
        <taxon>Mesorhabditis</taxon>
    </lineage>
</organism>
<proteinExistence type="predicted"/>
<feature type="transmembrane region" description="Helical" evidence="2">
    <location>
        <begin position="556"/>
        <end position="577"/>
    </location>
</feature>
<feature type="transmembrane region" description="Helical" evidence="2">
    <location>
        <begin position="481"/>
        <end position="504"/>
    </location>
</feature>